<dbReference type="InterPro" id="IPR011990">
    <property type="entry name" value="TPR-like_helical_dom_sf"/>
</dbReference>
<name>A0A6I4TFS3_9SPHN</name>
<evidence type="ECO:0000313" key="2">
    <source>
        <dbReference type="Proteomes" id="UP000439522"/>
    </source>
</evidence>
<sequence>MLTALAPILLMQVGIAPTAAPVSAVPPELRDRPARNAPMPDRAAAQPAIEVCLQTARTDPARARAIAEEWTARTAGVQRAAGQHCLGVAAANAGDWRAASDAFIAAREGATDGRFRARMGALAGSALLAQDRAKDALRILDASALEAAGEPELAGAIAMDRASALIALDRTQDAATALSAARAAVPGDAHAWLLSATLARRDGDLASAQSWIEEAARRDPRDPTIGLEAGVIAALGQRDDAARRSFQSVVETAPDSAEAAAARQYLAQLAGG</sequence>
<evidence type="ECO:0000313" key="1">
    <source>
        <dbReference type="EMBL" id="MXO75524.1"/>
    </source>
</evidence>
<protein>
    <submittedName>
        <fullName evidence="1">Uncharacterized protein</fullName>
    </submittedName>
</protein>
<dbReference type="Proteomes" id="UP000439522">
    <property type="component" value="Unassembled WGS sequence"/>
</dbReference>
<organism evidence="1 2">
    <name type="scientific">Tsuneonella aeria</name>
    <dbReference type="NCBI Taxonomy" id="1837929"/>
    <lineage>
        <taxon>Bacteria</taxon>
        <taxon>Pseudomonadati</taxon>
        <taxon>Pseudomonadota</taxon>
        <taxon>Alphaproteobacteria</taxon>
        <taxon>Sphingomonadales</taxon>
        <taxon>Erythrobacteraceae</taxon>
        <taxon>Tsuneonella</taxon>
    </lineage>
</organism>
<dbReference type="OrthoDB" id="7566477at2"/>
<dbReference type="EMBL" id="WTZA01000001">
    <property type="protein sequence ID" value="MXO75524.1"/>
    <property type="molecule type" value="Genomic_DNA"/>
</dbReference>
<accession>A0A6I4TFS3</accession>
<dbReference type="SUPFAM" id="SSF48452">
    <property type="entry name" value="TPR-like"/>
    <property type="match status" value="1"/>
</dbReference>
<dbReference type="Pfam" id="PF13432">
    <property type="entry name" value="TPR_16"/>
    <property type="match status" value="1"/>
</dbReference>
<gene>
    <name evidence="1" type="ORF">GRI40_09880</name>
</gene>
<reference evidence="1 2" key="1">
    <citation type="submission" date="2019-12" db="EMBL/GenBank/DDBJ databases">
        <title>Genomic-based taxomic classification of the family Erythrobacteraceae.</title>
        <authorList>
            <person name="Xu L."/>
        </authorList>
    </citation>
    <scope>NUCLEOTIDE SEQUENCE [LARGE SCALE GENOMIC DNA]</scope>
    <source>
        <strain evidence="1 2">100921-2</strain>
    </source>
</reference>
<dbReference type="AlphaFoldDB" id="A0A6I4TFS3"/>
<dbReference type="RefSeq" id="WP_160611157.1">
    <property type="nucleotide sequence ID" value="NZ_WTZA01000001.1"/>
</dbReference>
<keyword evidence="2" id="KW-1185">Reference proteome</keyword>
<proteinExistence type="predicted"/>
<comment type="caution">
    <text evidence="1">The sequence shown here is derived from an EMBL/GenBank/DDBJ whole genome shotgun (WGS) entry which is preliminary data.</text>
</comment>
<dbReference type="Gene3D" id="1.25.40.10">
    <property type="entry name" value="Tetratricopeptide repeat domain"/>
    <property type="match status" value="1"/>
</dbReference>